<evidence type="ECO:0000256" key="2">
    <source>
        <dbReference type="ARBA" id="ARBA00022525"/>
    </source>
</evidence>
<dbReference type="Pfam" id="PF24517">
    <property type="entry name" value="CBM96"/>
    <property type="match status" value="2"/>
</dbReference>
<proteinExistence type="predicted"/>
<dbReference type="Pfam" id="PF18962">
    <property type="entry name" value="Por_Secre_tail"/>
    <property type="match status" value="1"/>
</dbReference>
<name>A0A7H0VGD4_9FLAO</name>
<dbReference type="InterPro" id="IPR055372">
    <property type="entry name" value="CBM96"/>
</dbReference>
<keyword evidence="2" id="KW-0964">Secreted</keyword>
<dbReference type="KEGG" id="chyd:H4K34_02750"/>
<keyword evidence="3 4" id="KW-0732">Signal</keyword>
<keyword evidence="8" id="KW-1185">Reference proteome</keyword>
<dbReference type="RefSeq" id="WP_210759308.1">
    <property type="nucleotide sequence ID" value="NZ_CP060139.1"/>
</dbReference>
<accession>A0A7H0VGD4</accession>
<evidence type="ECO:0000256" key="3">
    <source>
        <dbReference type="ARBA" id="ARBA00022729"/>
    </source>
</evidence>
<feature type="signal peptide" evidence="4">
    <location>
        <begin position="1"/>
        <end position="19"/>
    </location>
</feature>
<dbReference type="EMBL" id="CP060139">
    <property type="protein sequence ID" value="QNR24782.1"/>
    <property type="molecule type" value="Genomic_DNA"/>
</dbReference>
<evidence type="ECO:0000313" key="7">
    <source>
        <dbReference type="EMBL" id="QNR24782.1"/>
    </source>
</evidence>
<dbReference type="InterPro" id="IPR026444">
    <property type="entry name" value="Secre_tail"/>
</dbReference>
<comment type="subcellular location">
    <subcellularLocation>
        <location evidence="1">Secreted</location>
    </subcellularLocation>
</comment>
<dbReference type="NCBIfam" id="NF033679">
    <property type="entry name" value="DNRLRE_dom"/>
    <property type="match status" value="2"/>
</dbReference>
<evidence type="ECO:0000259" key="6">
    <source>
        <dbReference type="Pfam" id="PF24517"/>
    </source>
</evidence>
<reference evidence="7 8" key="1">
    <citation type="submission" date="2020-08" db="EMBL/GenBank/DDBJ databases">
        <title>Croceimicrobium hydrocarbonivorans gen. nov., sp. nov., a novel marine bacterium isolated from a bacterial consortium that degrades polyethylene terephthalate.</title>
        <authorList>
            <person name="Liu R."/>
        </authorList>
    </citation>
    <scope>NUCLEOTIDE SEQUENCE [LARGE SCALE GENOMIC DNA]</scope>
    <source>
        <strain evidence="7 8">A20-9</strain>
    </source>
</reference>
<evidence type="ECO:0000256" key="1">
    <source>
        <dbReference type="ARBA" id="ARBA00004613"/>
    </source>
</evidence>
<organism evidence="7 8">
    <name type="scientific">Croceimicrobium hydrocarbonivorans</name>
    <dbReference type="NCBI Taxonomy" id="2761580"/>
    <lineage>
        <taxon>Bacteria</taxon>
        <taxon>Pseudomonadati</taxon>
        <taxon>Bacteroidota</taxon>
        <taxon>Flavobacteriia</taxon>
        <taxon>Flavobacteriales</taxon>
        <taxon>Owenweeksiaceae</taxon>
        <taxon>Croceimicrobium</taxon>
    </lineage>
</organism>
<dbReference type="AlphaFoldDB" id="A0A7H0VGD4"/>
<evidence type="ECO:0000259" key="5">
    <source>
        <dbReference type="Pfam" id="PF18962"/>
    </source>
</evidence>
<evidence type="ECO:0000313" key="8">
    <source>
        <dbReference type="Proteomes" id="UP000516305"/>
    </source>
</evidence>
<feature type="chain" id="PRO_5028989591" evidence="4">
    <location>
        <begin position="20"/>
        <end position="495"/>
    </location>
</feature>
<feature type="domain" description="Secretion system C-terminal sorting" evidence="5">
    <location>
        <begin position="419"/>
        <end position="492"/>
    </location>
</feature>
<feature type="domain" description="Carbohydrate-binding module family 96" evidence="6">
    <location>
        <begin position="24"/>
        <end position="203"/>
    </location>
</feature>
<dbReference type="Proteomes" id="UP000516305">
    <property type="component" value="Chromosome"/>
</dbReference>
<feature type="domain" description="Carbohydrate-binding module family 96" evidence="6">
    <location>
        <begin position="219"/>
        <end position="399"/>
    </location>
</feature>
<dbReference type="GO" id="GO:0005576">
    <property type="term" value="C:extracellular region"/>
    <property type="evidence" value="ECO:0007669"/>
    <property type="project" value="UniProtKB-SubCell"/>
</dbReference>
<gene>
    <name evidence="7" type="ORF">H4K34_02750</name>
</gene>
<sequence>MKKLTLFFLLCGYMLSAQTLIIDTLNTSKDAMIRKLGNTPDPLNYGSYPWENMHAWTNNGQAVVHRSLIDFNLNGISNPSLIDSAFLVLQVPPSGVQYSSGHHMATDNSCEVTTITAPWNEFQVSWVNQPSTDTSNKIIIPRSDSAYQAYRLDVTSMVQNMLNSPTATHGFYLKLLNESSYRRMVFASKESPYSHLAPILVVKQTIPPPPPPPTGNSIEISALQDAMIREYNQVGDSSNYGNYRWNNIQMMNLNGTLEKQRSLIQFDLSGIPATAPLDSAILELSMDRDLTAPLYTSGHIFSNGANSCIVRRIINPWQESTVNWFNQPSVAFQNTIYMASSVRAFQDYRLDVTNLVFDMLRYPSQNHGFYIQLQFESPDRRMVFASRENPDSTARPKLILYLPQGFELMEENSVFETAVYPNPSQGKLNVFIPAFSGGTYSIRFFNTMGQEITRRSLTDPNSKIDVQGELESGLHYYLILSSSGNKVGAGKVLIQ</sequence>
<protein>
    <submittedName>
        <fullName evidence="7">DNRLRE domain-containing protein</fullName>
    </submittedName>
</protein>
<evidence type="ECO:0000256" key="4">
    <source>
        <dbReference type="SAM" id="SignalP"/>
    </source>
</evidence>